<evidence type="ECO:0000256" key="1">
    <source>
        <dbReference type="ARBA" id="ARBA00022490"/>
    </source>
</evidence>
<dbReference type="Gene3D" id="1.10.8.100">
    <property type="entry name" value="Ribosomal RNA adenine dimethylase-like, domain 2"/>
    <property type="match status" value="1"/>
</dbReference>
<dbReference type="Gene3D" id="3.40.50.150">
    <property type="entry name" value="Vaccinia Virus protein VP39"/>
    <property type="match status" value="1"/>
</dbReference>
<dbReference type="RefSeq" id="WP_236398266.1">
    <property type="nucleotide sequence ID" value="NZ_JAKJHZ010000003.1"/>
</dbReference>
<feature type="binding site" evidence="7 8">
    <location>
        <position position="112"/>
    </location>
    <ligand>
        <name>S-adenosyl-L-methionine</name>
        <dbReference type="ChEBI" id="CHEBI:59789"/>
    </ligand>
</feature>
<evidence type="ECO:0000259" key="10">
    <source>
        <dbReference type="SMART" id="SM00650"/>
    </source>
</evidence>
<evidence type="ECO:0000313" key="11">
    <source>
        <dbReference type="EMBL" id="MCF6376376.1"/>
    </source>
</evidence>
<feature type="binding site" evidence="7 8">
    <location>
        <position position="130"/>
    </location>
    <ligand>
        <name>S-adenosyl-L-methionine</name>
        <dbReference type="ChEBI" id="CHEBI:59789"/>
    </ligand>
</feature>
<dbReference type="NCBIfam" id="TIGR00755">
    <property type="entry name" value="ksgA"/>
    <property type="match status" value="1"/>
</dbReference>
<evidence type="ECO:0000256" key="9">
    <source>
        <dbReference type="SAM" id="MobiDB-lite"/>
    </source>
</evidence>
<accession>A0ABS9H545</accession>
<evidence type="ECO:0000256" key="8">
    <source>
        <dbReference type="PROSITE-ProRule" id="PRU01026"/>
    </source>
</evidence>
<evidence type="ECO:0000256" key="2">
    <source>
        <dbReference type="ARBA" id="ARBA00022552"/>
    </source>
</evidence>
<sequence>MTTTPAGPRLLGPAEVRSLAAGLDLRPTKQRGQNFVIDANTVRRIVRESGVTGADVVVEVGPGLGSLTLALLEVARRVIAIEVDPLLAERLPATIAEYAPAQVDAFEVVLADAMRVEELPGPAPTALVANLPYNVSVPVLIHLLTLLPSLERGLVMVQAEVADRLAAGPGSKTYGVPSVKAAWFADVRRAGAIGRNVFWPAPNVDSGLVAWTRREPPVTTATRQQVFAVVDAAFAQRRKQVRAALRGLAGSAEVATAALESAGVDPTARGEVLTVEDFARIAEGLAAHGSALVEEGAQRPSLPLVEEGAQRPSLPLVEEGAQRPSRDQGPV</sequence>
<organism evidence="11 12">
    <name type="scientific">Nocardioides potassii</name>
    <dbReference type="NCBI Taxonomy" id="2911371"/>
    <lineage>
        <taxon>Bacteria</taxon>
        <taxon>Bacillati</taxon>
        <taxon>Actinomycetota</taxon>
        <taxon>Actinomycetes</taxon>
        <taxon>Propionibacteriales</taxon>
        <taxon>Nocardioidaceae</taxon>
        <taxon>Nocardioides</taxon>
    </lineage>
</organism>
<dbReference type="HAMAP" id="MF_00607">
    <property type="entry name" value="16SrRNA_methyltr_A"/>
    <property type="match status" value="1"/>
</dbReference>
<evidence type="ECO:0000256" key="3">
    <source>
        <dbReference type="ARBA" id="ARBA00022603"/>
    </source>
</evidence>
<gene>
    <name evidence="7 11" type="primary">rsmA</name>
    <name evidence="7" type="synonym">ksgA</name>
    <name evidence="11" type="ORF">L2K70_02045</name>
</gene>
<dbReference type="Pfam" id="PF00398">
    <property type="entry name" value="RrnaAD"/>
    <property type="match status" value="1"/>
</dbReference>
<dbReference type="InterPro" id="IPR001737">
    <property type="entry name" value="KsgA/Erm"/>
</dbReference>
<dbReference type="GO" id="GO:0052908">
    <property type="term" value="F:16S rRNA (adenine(1518)-N(6)/adenine(1519)-N(6))-dimethyltransferase activity"/>
    <property type="evidence" value="ECO:0007669"/>
    <property type="project" value="UniProtKB-EC"/>
</dbReference>
<dbReference type="PANTHER" id="PTHR11727:SF7">
    <property type="entry name" value="DIMETHYLADENOSINE TRANSFERASE-RELATED"/>
    <property type="match status" value="1"/>
</dbReference>
<keyword evidence="2 7" id="KW-0698">rRNA processing</keyword>
<dbReference type="InterPro" id="IPR023165">
    <property type="entry name" value="rRNA_Ade_diMease-like_C"/>
</dbReference>
<reference evidence="11 12" key="1">
    <citation type="submission" date="2022-01" db="EMBL/GenBank/DDBJ databases">
        <title>Nocardioides sp. nov., an actinomycete isolated from mining soil.</title>
        <authorList>
            <person name="Liu L."/>
        </authorList>
    </citation>
    <scope>NUCLEOTIDE SEQUENCE [LARGE SCALE GENOMIC DNA]</scope>
    <source>
        <strain evidence="11 12">KLBMP 9356</strain>
    </source>
</reference>
<dbReference type="InterPro" id="IPR029063">
    <property type="entry name" value="SAM-dependent_MTases_sf"/>
</dbReference>
<feature type="binding site" evidence="7 8">
    <location>
        <position position="82"/>
    </location>
    <ligand>
        <name>S-adenosyl-L-methionine</name>
        <dbReference type="ChEBI" id="CHEBI:59789"/>
    </ligand>
</feature>
<keyword evidence="5 7" id="KW-0949">S-adenosyl-L-methionine</keyword>
<evidence type="ECO:0000256" key="6">
    <source>
        <dbReference type="ARBA" id="ARBA00022884"/>
    </source>
</evidence>
<dbReference type="EMBL" id="JAKJHZ010000003">
    <property type="protein sequence ID" value="MCF6376376.1"/>
    <property type="molecule type" value="Genomic_DNA"/>
</dbReference>
<dbReference type="PROSITE" id="PS01131">
    <property type="entry name" value="RRNA_A_DIMETH"/>
    <property type="match status" value="1"/>
</dbReference>
<evidence type="ECO:0000256" key="5">
    <source>
        <dbReference type="ARBA" id="ARBA00022691"/>
    </source>
</evidence>
<proteinExistence type="inferred from homology"/>
<feature type="binding site" evidence="7 8">
    <location>
        <position position="34"/>
    </location>
    <ligand>
        <name>S-adenosyl-L-methionine</name>
        <dbReference type="ChEBI" id="CHEBI:59789"/>
    </ligand>
</feature>
<dbReference type="PANTHER" id="PTHR11727">
    <property type="entry name" value="DIMETHYLADENOSINE TRANSFERASE"/>
    <property type="match status" value="1"/>
</dbReference>
<dbReference type="InterPro" id="IPR020598">
    <property type="entry name" value="rRNA_Ade_methylase_Trfase_N"/>
</dbReference>
<dbReference type="SUPFAM" id="SSF53335">
    <property type="entry name" value="S-adenosyl-L-methionine-dependent methyltransferases"/>
    <property type="match status" value="1"/>
</dbReference>
<dbReference type="InterPro" id="IPR011530">
    <property type="entry name" value="rRNA_adenine_dimethylase"/>
</dbReference>
<evidence type="ECO:0000313" key="12">
    <source>
        <dbReference type="Proteomes" id="UP001201161"/>
    </source>
</evidence>
<dbReference type="CDD" id="cd02440">
    <property type="entry name" value="AdoMet_MTases"/>
    <property type="match status" value="1"/>
</dbReference>
<keyword evidence="12" id="KW-1185">Reference proteome</keyword>
<evidence type="ECO:0000256" key="4">
    <source>
        <dbReference type="ARBA" id="ARBA00022679"/>
    </source>
</evidence>
<keyword evidence="4 7" id="KW-0808">Transferase</keyword>
<comment type="caution">
    <text evidence="11">The sequence shown here is derived from an EMBL/GenBank/DDBJ whole genome shotgun (WGS) entry which is preliminary data.</text>
</comment>
<feature type="binding site" evidence="7 8">
    <location>
        <position position="36"/>
    </location>
    <ligand>
        <name>S-adenosyl-L-methionine</name>
        <dbReference type="ChEBI" id="CHEBI:59789"/>
    </ligand>
</feature>
<feature type="region of interest" description="Disordered" evidence="9">
    <location>
        <begin position="298"/>
        <end position="331"/>
    </location>
</feature>
<comment type="subcellular location">
    <subcellularLocation>
        <location evidence="7">Cytoplasm</location>
    </subcellularLocation>
</comment>
<dbReference type="SMART" id="SM00650">
    <property type="entry name" value="rADc"/>
    <property type="match status" value="1"/>
</dbReference>
<comment type="function">
    <text evidence="7">Specifically dimethylates two adjacent adenosines (A1518 and A1519) in the loop of a conserved hairpin near the 3'-end of 16S rRNA in the 30S particle. May play a critical role in biogenesis of 30S subunits.</text>
</comment>
<keyword evidence="3 7" id="KW-0489">Methyltransferase</keyword>
<feature type="binding site" evidence="7 8">
    <location>
        <position position="61"/>
    </location>
    <ligand>
        <name>S-adenosyl-L-methionine</name>
        <dbReference type="ChEBI" id="CHEBI:59789"/>
    </ligand>
</feature>
<feature type="compositionally biased region" description="Basic and acidic residues" evidence="9">
    <location>
        <begin position="320"/>
        <end position="331"/>
    </location>
</feature>
<protein>
    <recommendedName>
        <fullName evidence="7">Ribosomal RNA small subunit methyltransferase A</fullName>
        <ecNumber evidence="7">2.1.1.182</ecNumber>
    </recommendedName>
    <alternativeName>
        <fullName evidence="7">16S rRNA (adenine(1518)-N(6)/adenine(1519)-N(6))-dimethyltransferase</fullName>
    </alternativeName>
    <alternativeName>
        <fullName evidence="7">16S rRNA dimethyladenosine transferase</fullName>
    </alternativeName>
    <alternativeName>
        <fullName evidence="7">16S rRNA dimethylase</fullName>
    </alternativeName>
    <alternativeName>
        <fullName evidence="7">S-adenosylmethionine-6-N', N'-adenosyl(rRNA) dimethyltransferase</fullName>
    </alternativeName>
</protein>
<evidence type="ECO:0000256" key="7">
    <source>
        <dbReference type="HAMAP-Rule" id="MF_00607"/>
    </source>
</evidence>
<dbReference type="InterPro" id="IPR020596">
    <property type="entry name" value="rRNA_Ade_Mease_Trfase_CS"/>
</dbReference>
<keyword evidence="6 7" id="KW-0694">RNA-binding</keyword>
<comment type="catalytic activity">
    <reaction evidence="7">
        <text>adenosine(1518)/adenosine(1519) in 16S rRNA + 4 S-adenosyl-L-methionine = N(6)-dimethyladenosine(1518)/N(6)-dimethyladenosine(1519) in 16S rRNA + 4 S-adenosyl-L-homocysteine + 4 H(+)</text>
        <dbReference type="Rhea" id="RHEA:19609"/>
        <dbReference type="Rhea" id="RHEA-COMP:10232"/>
        <dbReference type="Rhea" id="RHEA-COMP:10233"/>
        <dbReference type="ChEBI" id="CHEBI:15378"/>
        <dbReference type="ChEBI" id="CHEBI:57856"/>
        <dbReference type="ChEBI" id="CHEBI:59789"/>
        <dbReference type="ChEBI" id="CHEBI:74411"/>
        <dbReference type="ChEBI" id="CHEBI:74493"/>
        <dbReference type="EC" id="2.1.1.182"/>
    </reaction>
</comment>
<name>A0ABS9H545_9ACTN</name>
<dbReference type="EC" id="2.1.1.182" evidence="7"/>
<comment type="similarity">
    <text evidence="7">Belongs to the class I-like SAM-binding methyltransferase superfamily. rRNA adenine N(6)-methyltransferase family. RsmA subfamily.</text>
</comment>
<dbReference type="Proteomes" id="UP001201161">
    <property type="component" value="Unassembled WGS sequence"/>
</dbReference>
<keyword evidence="1 7" id="KW-0963">Cytoplasm</keyword>
<feature type="domain" description="Ribosomal RNA adenine methylase transferase N-terminal" evidence="10">
    <location>
        <begin position="41"/>
        <end position="215"/>
    </location>
</feature>
<dbReference type="PROSITE" id="PS51689">
    <property type="entry name" value="SAM_RNA_A_N6_MT"/>
    <property type="match status" value="1"/>
</dbReference>